<keyword evidence="1" id="KW-0812">Transmembrane</keyword>
<name>A0A7W6FTT0_9HYPH</name>
<organism evidence="2 3">
    <name type="scientific">Aureimonas phyllosphaerae</name>
    <dbReference type="NCBI Taxonomy" id="1166078"/>
    <lineage>
        <taxon>Bacteria</taxon>
        <taxon>Pseudomonadati</taxon>
        <taxon>Pseudomonadota</taxon>
        <taxon>Alphaproteobacteria</taxon>
        <taxon>Hyphomicrobiales</taxon>
        <taxon>Aurantimonadaceae</taxon>
        <taxon>Aureimonas</taxon>
    </lineage>
</organism>
<keyword evidence="1" id="KW-1133">Transmembrane helix</keyword>
<gene>
    <name evidence="2" type="ORF">GGR05_001183</name>
</gene>
<dbReference type="PROSITE" id="PS51257">
    <property type="entry name" value="PROKAR_LIPOPROTEIN"/>
    <property type="match status" value="1"/>
</dbReference>
<accession>A0A7W6FTT0</accession>
<feature type="transmembrane region" description="Helical" evidence="1">
    <location>
        <begin position="12"/>
        <end position="35"/>
    </location>
</feature>
<dbReference type="EMBL" id="JACIDO010000002">
    <property type="protein sequence ID" value="MBB3935055.1"/>
    <property type="molecule type" value="Genomic_DNA"/>
</dbReference>
<protein>
    <submittedName>
        <fullName evidence="2">Uncharacterized protein</fullName>
    </submittedName>
</protein>
<sequence length="41" mass="4232">MTNHTKGPLSAAHGMTLGCLLSSVIWLAGLNIVLLGGHLSF</sequence>
<comment type="caution">
    <text evidence="2">The sequence shown here is derived from an EMBL/GenBank/DDBJ whole genome shotgun (WGS) entry which is preliminary data.</text>
</comment>
<evidence type="ECO:0000313" key="2">
    <source>
        <dbReference type="EMBL" id="MBB3935055.1"/>
    </source>
</evidence>
<dbReference type="Proteomes" id="UP000531216">
    <property type="component" value="Unassembled WGS sequence"/>
</dbReference>
<evidence type="ECO:0000256" key="1">
    <source>
        <dbReference type="SAM" id="Phobius"/>
    </source>
</evidence>
<proteinExistence type="predicted"/>
<dbReference type="RefSeq" id="WP_280141077.1">
    <property type="nucleotide sequence ID" value="NZ_CP181348.1"/>
</dbReference>
<evidence type="ECO:0000313" key="3">
    <source>
        <dbReference type="Proteomes" id="UP000531216"/>
    </source>
</evidence>
<dbReference type="AlphaFoldDB" id="A0A7W6FTT0"/>
<keyword evidence="3" id="KW-1185">Reference proteome</keyword>
<keyword evidence="1" id="KW-0472">Membrane</keyword>
<reference evidence="2 3" key="1">
    <citation type="submission" date="2020-08" db="EMBL/GenBank/DDBJ databases">
        <title>Genomic Encyclopedia of Type Strains, Phase IV (KMG-IV): sequencing the most valuable type-strain genomes for metagenomic binning, comparative biology and taxonomic classification.</title>
        <authorList>
            <person name="Goeker M."/>
        </authorList>
    </citation>
    <scope>NUCLEOTIDE SEQUENCE [LARGE SCALE GENOMIC DNA]</scope>
    <source>
        <strain evidence="2 3">DSM 25024</strain>
    </source>
</reference>